<dbReference type="AlphaFoldDB" id="A0A9P7AMM3"/>
<dbReference type="EMBL" id="JABBWE010000035">
    <property type="protein sequence ID" value="KAG1792670.1"/>
    <property type="molecule type" value="Genomic_DNA"/>
</dbReference>
<dbReference type="InterPro" id="IPR027417">
    <property type="entry name" value="P-loop_NTPase"/>
</dbReference>
<keyword evidence="1" id="KW-0347">Helicase</keyword>
<dbReference type="InterPro" id="IPR051055">
    <property type="entry name" value="PIF1_helicase"/>
</dbReference>
<keyword evidence="1" id="KW-0234">DNA repair</keyword>
<evidence type="ECO:0000313" key="3">
    <source>
        <dbReference type="EMBL" id="KAG1792670.1"/>
    </source>
</evidence>
<reference evidence="3" key="1">
    <citation type="journal article" date="2020" name="New Phytol.">
        <title>Comparative genomics reveals dynamic genome evolution in host specialist ectomycorrhizal fungi.</title>
        <authorList>
            <person name="Lofgren L.A."/>
            <person name="Nguyen N.H."/>
            <person name="Vilgalys R."/>
            <person name="Ruytinx J."/>
            <person name="Liao H.L."/>
            <person name="Branco S."/>
            <person name="Kuo A."/>
            <person name="LaButti K."/>
            <person name="Lipzen A."/>
            <person name="Andreopoulos W."/>
            <person name="Pangilinan J."/>
            <person name="Riley R."/>
            <person name="Hundley H."/>
            <person name="Na H."/>
            <person name="Barry K."/>
            <person name="Grigoriev I.V."/>
            <person name="Stajich J.E."/>
            <person name="Kennedy P.G."/>
        </authorList>
    </citation>
    <scope>NUCLEOTIDE SEQUENCE</scope>
    <source>
        <strain evidence="3">S12</strain>
    </source>
</reference>
<dbReference type="EC" id="5.6.2.3" evidence="1"/>
<keyword evidence="1" id="KW-0233">DNA recombination</keyword>
<comment type="similarity">
    <text evidence="1">Belongs to the helicase family.</text>
</comment>
<dbReference type="Gene3D" id="3.40.50.300">
    <property type="entry name" value="P-loop containing nucleotide triphosphate hydrolases"/>
    <property type="match status" value="1"/>
</dbReference>
<protein>
    <recommendedName>
        <fullName evidence="1">ATP-dependent DNA helicase</fullName>
        <ecNumber evidence="1">5.6.2.3</ecNumber>
    </recommendedName>
</protein>
<evidence type="ECO:0000313" key="4">
    <source>
        <dbReference type="Proteomes" id="UP000719766"/>
    </source>
</evidence>
<keyword evidence="1" id="KW-0227">DNA damage</keyword>
<name>A0A9P7AMM3_9AGAM</name>
<dbReference type="Pfam" id="PF05970">
    <property type="entry name" value="PIF1"/>
    <property type="match status" value="1"/>
</dbReference>
<gene>
    <name evidence="3" type="ORF">HD556DRAFT_1238981</name>
</gene>
<dbReference type="GO" id="GO:0000723">
    <property type="term" value="P:telomere maintenance"/>
    <property type="evidence" value="ECO:0007669"/>
    <property type="project" value="InterPro"/>
</dbReference>
<feature type="non-terminal residue" evidence="3">
    <location>
        <position position="90"/>
    </location>
</feature>
<dbReference type="GeneID" id="64591774"/>
<organism evidence="3 4">
    <name type="scientific">Suillus plorans</name>
    <dbReference type="NCBI Taxonomy" id="116603"/>
    <lineage>
        <taxon>Eukaryota</taxon>
        <taxon>Fungi</taxon>
        <taxon>Dikarya</taxon>
        <taxon>Basidiomycota</taxon>
        <taxon>Agaricomycotina</taxon>
        <taxon>Agaricomycetes</taxon>
        <taxon>Agaricomycetidae</taxon>
        <taxon>Boletales</taxon>
        <taxon>Suillineae</taxon>
        <taxon>Suillaceae</taxon>
        <taxon>Suillus</taxon>
    </lineage>
</organism>
<accession>A0A9P7AMM3</accession>
<dbReference type="OrthoDB" id="432234at2759"/>
<dbReference type="PANTHER" id="PTHR47642">
    <property type="entry name" value="ATP-DEPENDENT DNA HELICASE"/>
    <property type="match status" value="1"/>
</dbReference>
<feature type="domain" description="DNA helicase Pif1-like DEAD-box helicase" evidence="2">
    <location>
        <begin position="7"/>
        <end position="85"/>
    </location>
</feature>
<keyword evidence="1" id="KW-0378">Hydrolase</keyword>
<dbReference type="InterPro" id="IPR010285">
    <property type="entry name" value="DNA_helicase_pif1-like_DEAD"/>
</dbReference>
<dbReference type="RefSeq" id="XP_041159249.1">
    <property type="nucleotide sequence ID" value="XM_041298010.1"/>
</dbReference>
<keyword evidence="4" id="KW-1185">Reference proteome</keyword>
<dbReference type="SUPFAM" id="SSF52540">
    <property type="entry name" value="P-loop containing nucleoside triphosphate hydrolases"/>
    <property type="match status" value="1"/>
</dbReference>
<dbReference type="GO" id="GO:0006310">
    <property type="term" value="P:DNA recombination"/>
    <property type="evidence" value="ECO:0007669"/>
    <property type="project" value="UniProtKB-KW"/>
</dbReference>
<comment type="caution">
    <text evidence="3">The sequence shown here is derived from an EMBL/GenBank/DDBJ whole genome shotgun (WGS) entry which is preliminary data.</text>
</comment>
<evidence type="ECO:0000259" key="2">
    <source>
        <dbReference type="Pfam" id="PF05970"/>
    </source>
</evidence>
<keyword evidence="1" id="KW-0067">ATP-binding</keyword>
<comment type="catalytic activity">
    <reaction evidence="1">
        <text>ATP + H2O = ADP + phosphate + H(+)</text>
        <dbReference type="Rhea" id="RHEA:13065"/>
        <dbReference type="ChEBI" id="CHEBI:15377"/>
        <dbReference type="ChEBI" id="CHEBI:15378"/>
        <dbReference type="ChEBI" id="CHEBI:30616"/>
        <dbReference type="ChEBI" id="CHEBI:43474"/>
        <dbReference type="ChEBI" id="CHEBI:456216"/>
        <dbReference type="EC" id="5.6.2.3"/>
    </reaction>
</comment>
<dbReference type="Proteomes" id="UP000719766">
    <property type="component" value="Unassembled WGS sequence"/>
</dbReference>
<dbReference type="GO" id="GO:0006281">
    <property type="term" value="P:DNA repair"/>
    <property type="evidence" value="ECO:0007669"/>
    <property type="project" value="UniProtKB-KW"/>
</dbReference>
<dbReference type="GO" id="GO:0016787">
    <property type="term" value="F:hydrolase activity"/>
    <property type="evidence" value="ECO:0007669"/>
    <property type="project" value="UniProtKB-KW"/>
</dbReference>
<dbReference type="GO" id="GO:0005524">
    <property type="term" value="F:ATP binding"/>
    <property type="evidence" value="ECO:0007669"/>
    <property type="project" value="UniProtKB-KW"/>
</dbReference>
<keyword evidence="1" id="KW-0547">Nucleotide-binding</keyword>
<proteinExistence type="inferred from homology"/>
<sequence length="90" mass="9836">MISEFGLNTEQARAFSLIASHSLGENCEPLRMYLGGPGGTGKSRVIAAVTEFFSRRGQEKRLRLTSFMGVAARNIAGMTLHSALNLNQHR</sequence>
<dbReference type="GO" id="GO:0043139">
    <property type="term" value="F:5'-3' DNA helicase activity"/>
    <property type="evidence" value="ECO:0007669"/>
    <property type="project" value="UniProtKB-EC"/>
</dbReference>
<comment type="cofactor">
    <cofactor evidence="1">
        <name>Mg(2+)</name>
        <dbReference type="ChEBI" id="CHEBI:18420"/>
    </cofactor>
</comment>
<evidence type="ECO:0000256" key="1">
    <source>
        <dbReference type="RuleBase" id="RU363044"/>
    </source>
</evidence>